<proteinExistence type="predicted"/>
<evidence type="ECO:0000256" key="7">
    <source>
        <dbReference type="ARBA" id="ARBA00023237"/>
    </source>
</evidence>
<keyword evidence="7" id="KW-0998">Cell outer membrane</keyword>
<dbReference type="PANTHER" id="PTHR30069:SF49">
    <property type="entry name" value="OUTER MEMBRANE PROTEIN C"/>
    <property type="match status" value="1"/>
</dbReference>
<dbReference type="AlphaFoldDB" id="C8N9C8"/>
<dbReference type="InterPro" id="IPR010917">
    <property type="entry name" value="TonB_rcpt_CS"/>
</dbReference>
<keyword evidence="2" id="KW-0813">Transport</keyword>
<dbReference type="GO" id="GO:0009279">
    <property type="term" value="C:cell outer membrane"/>
    <property type="evidence" value="ECO:0007669"/>
    <property type="project" value="UniProtKB-SubCell"/>
</dbReference>
<evidence type="ECO:0000256" key="1">
    <source>
        <dbReference type="ARBA" id="ARBA00004571"/>
    </source>
</evidence>
<dbReference type="GO" id="GO:0015344">
    <property type="term" value="F:siderophore uptake transmembrane transporter activity"/>
    <property type="evidence" value="ECO:0007669"/>
    <property type="project" value="TreeGrafter"/>
</dbReference>
<evidence type="ECO:0000259" key="9">
    <source>
        <dbReference type="Pfam" id="PF00593"/>
    </source>
</evidence>
<keyword evidence="8" id="KW-0732">Signal</keyword>
<keyword evidence="11" id="KW-1185">Reference proteome</keyword>
<dbReference type="InterPro" id="IPR036942">
    <property type="entry name" value="Beta-barrel_TonB_sf"/>
</dbReference>
<dbReference type="GO" id="GO:0044718">
    <property type="term" value="P:siderophore transmembrane transport"/>
    <property type="evidence" value="ECO:0007669"/>
    <property type="project" value="TreeGrafter"/>
</dbReference>
<sequence>MKLPYLLPLLAVAAAHAEEKTDLATADAYRPQYDFSPPPVITPQTPFGQPLENQFDYQRPWVNPSVAQNVSTNTTRPLQIEASIGNLGDQERLLYRQRGSNLYGAVQAYRLHLDDYKDGNGQRVHAGYTRDGEMAMLGFVPDARQEYRLGVVRDHIADDKQPQHQMDAVKTQRIVVNANARLGAQDQSNTINLTARHIELDRTANNYKLRTTAPNNPRVKMEVERSKTDLGADYRIQYGEQRSHIGLQYGRDSHNAERFALTPQGARRNAYRFADIHSDHYHLYYDHYWNITPEHQISGGLSYDRLTADVKKKNTPSKIGEQNFPAPNQLWQQYYGRALNGKRTTSGVGAALAYEFRPSERQKYRIGVDSRIRQPENPERFTSLPGQNGMGWIGNPYLKPERHNRIAISGSWQGEGWRDYGKVRNGDLAGAWQIEAAADYDKVHDFITYDRARGQNSIHKNDGNIISRNTNATLIGAEISAAKSLTGNLATRGKLRYQYGENNGDHRPLYNVRPLSADLALDWQDYASFGSYNLGANLHYAHKSTRLDSDKTKGLGFDNPLHYQSYATVNLYASLQTRDRFAVSLGIDNLLDRKYHAYNEQPHVAALSPNAVAAPERTYWLGFSFNF</sequence>
<evidence type="ECO:0000256" key="2">
    <source>
        <dbReference type="ARBA" id="ARBA00022448"/>
    </source>
</evidence>
<dbReference type="HOGENOM" id="CLU_443261_0_0_6"/>
<keyword evidence="4" id="KW-0812">Transmembrane</keyword>
<comment type="caution">
    <text evidence="10">The sequence shown here is derived from an EMBL/GenBank/DDBJ whole genome shotgun (WGS) entry which is preliminary data.</text>
</comment>
<accession>C8N9C8</accession>
<reference evidence="10 11" key="1">
    <citation type="submission" date="2009-08" db="EMBL/GenBank/DDBJ databases">
        <authorList>
            <person name="Qin X."/>
            <person name="Bachman B."/>
            <person name="Battles P."/>
            <person name="Bell A."/>
            <person name="Bess C."/>
            <person name="Bickham C."/>
            <person name="Chaboub L."/>
            <person name="Chen D."/>
            <person name="Coyle M."/>
            <person name="Deiros D.R."/>
            <person name="Dinh H."/>
            <person name="Forbes L."/>
            <person name="Fowler G."/>
            <person name="Francisco L."/>
            <person name="Fu Q."/>
            <person name="Gubbala S."/>
            <person name="Hale W."/>
            <person name="Han Y."/>
            <person name="Hemphill L."/>
            <person name="Highlander S.K."/>
            <person name="Hirani K."/>
            <person name="Hogues M."/>
            <person name="Jackson L."/>
            <person name="Jakkamsetti A."/>
            <person name="Javaid M."/>
            <person name="Jiang H."/>
            <person name="Korchina V."/>
            <person name="Kovar C."/>
            <person name="Lara F."/>
            <person name="Lee S."/>
            <person name="Mata R."/>
            <person name="Mathew T."/>
            <person name="Moen C."/>
            <person name="Morales K."/>
            <person name="Munidasa M."/>
            <person name="Nazareth L."/>
            <person name="Ngo R."/>
            <person name="Nguyen L."/>
            <person name="Okwuonu G."/>
            <person name="Ongeri F."/>
            <person name="Patil S."/>
            <person name="Petrosino J."/>
            <person name="Pham C."/>
            <person name="Pham P."/>
            <person name="Pu L.-L."/>
            <person name="Puazo M."/>
            <person name="Raj R."/>
            <person name="Reid J."/>
            <person name="Rouhana J."/>
            <person name="Saada N."/>
            <person name="Shang Y."/>
            <person name="Simmons D."/>
            <person name="Thornton R."/>
            <person name="Warren J."/>
            <person name="Weissenberger G."/>
            <person name="Zhang J."/>
            <person name="Zhang L."/>
            <person name="Zhou C."/>
            <person name="Zhu D."/>
            <person name="Muzny D."/>
            <person name="Worley K."/>
            <person name="Gibbs R."/>
        </authorList>
    </citation>
    <scope>NUCLEOTIDE SEQUENCE [LARGE SCALE GENOMIC DNA]</scope>
    <source>
        <strain evidence="11">ATCC 15826 / DSM 8339 / NCTC 10426 / 6573</strain>
    </source>
</reference>
<organism evidence="10 11">
    <name type="scientific">Cardiobacterium hominis (strain ATCC 15826 / DSM 8339 / NCTC 10426 / 6573)</name>
    <dbReference type="NCBI Taxonomy" id="638300"/>
    <lineage>
        <taxon>Bacteria</taxon>
        <taxon>Pseudomonadati</taxon>
        <taxon>Pseudomonadota</taxon>
        <taxon>Gammaproteobacteria</taxon>
        <taxon>Cardiobacteriales</taxon>
        <taxon>Cardiobacteriaceae</taxon>
        <taxon>Cardiobacterium</taxon>
    </lineage>
</organism>
<evidence type="ECO:0000256" key="4">
    <source>
        <dbReference type="ARBA" id="ARBA00022692"/>
    </source>
</evidence>
<feature type="signal peptide" evidence="8">
    <location>
        <begin position="1"/>
        <end position="17"/>
    </location>
</feature>
<dbReference type="GeneID" id="84788755"/>
<evidence type="ECO:0000313" key="10">
    <source>
        <dbReference type="EMBL" id="EEV88801.1"/>
    </source>
</evidence>
<dbReference type="STRING" id="2718.CHUV0807_0903"/>
<name>C8N9C8_CARH6</name>
<dbReference type="PANTHER" id="PTHR30069">
    <property type="entry name" value="TONB-DEPENDENT OUTER MEMBRANE RECEPTOR"/>
    <property type="match status" value="1"/>
</dbReference>
<dbReference type="Proteomes" id="UP000004870">
    <property type="component" value="Unassembled WGS sequence"/>
</dbReference>
<dbReference type="PROSITE" id="PS01156">
    <property type="entry name" value="TONB_DEPENDENT_REC_2"/>
    <property type="match status" value="1"/>
</dbReference>
<keyword evidence="10" id="KW-0675">Receptor</keyword>
<comment type="subcellular location">
    <subcellularLocation>
        <location evidence="1">Cell outer membrane</location>
        <topology evidence="1">Multi-pass membrane protein</topology>
    </subcellularLocation>
</comment>
<dbReference type="OrthoDB" id="5332150at2"/>
<gene>
    <name evidence="10" type="ORF">HMPREF0198_1106</name>
</gene>
<feature type="domain" description="TonB-dependent receptor-like beta-barrel" evidence="9">
    <location>
        <begin position="114"/>
        <end position="590"/>
    </location>
</feature>
<dbReference type="EMBL" id="ACKY01000056">
    <property type="protein sequence ID" value="EEV88801.1"/>
    <property type="molecule type" value="Genomic_DNA"/>
</dbReference>
<evidence type="ECO:0000256" key="5">
    <source>
        <dbReference type="ARBA" id="ARBA00023077"/>
    </source>
</evidence>
<keyword evidence="6" id="KW-0472">Membrane</keyword>
<keyword evidence="5" id="KW-0798">TonB box</keyword>
<dbReference type="Pfam" id="PF00593">
    <property type="entry name" value="TonB_dep_Rec_b-barrel"/>
    <property type="match status" value="1"/>
</dbReference>
<feature type="chain" id="PRO_5002990689" evidence="8">
    <location>
        <begin position="18"/>
        <end position="627"/>
    </location>
</feature>
<evidence type="ECO:0000256" key="8">
    <source>
        <dbReference type="SAM" id="SignalP"/>
    </source>
</evidence>
<protein>
    <submittedName>
        <fullName evidence="10">TonB-dependent receptor</fullName>
    </submittedName>
</protein>
<dbReference type="Gene3D" id="2.40.170.20">
    <property type="entry name" value="TonB-dependent receptor, beta-barrel domain"/>
    <property type="match status" value="1"/>
</dbReference>
<dbReference type="InterPro" id="IPR039426">
    <property type="entry name" value="TonB-dep_rcpt-like"/>
</dbReference>
<dbReference type="SUPFAM" id="SSF56935">
    <property type="entry name" value="Porins"/>
    <property type="match status" value="1"/>
</dbReference>
<evidence type="ECO:0000256" key="6">
    <source>
        <dbReference type="ARBA" id="ARBA00023136"/>
    </source>
</evidence>
<dbReference type="RefSeq" id="WP_004140826.1">
    <property type="nucleotide sequence ID" value="NZ_GG694026.1"/>
</dbReference>
<evidence type="ECO:0000313" key="11">
    <source>
        <dbReference type="Proteomes" id="UP000004870"/>
    </source>
</evidence>
<dbReference type="InterPro" id="IPR000531">
    <property type="entry name" value="Beta-barrel_TonB"/>
</dbReference>
<evidence type="ECO:0000256" key="3">
    <source>
        <dbReference type="ARBA" id="ARBA00022452"/>
    </source>
</evidence>
<keyword evidence="3" id="KW-1134">Transmembrane beta strand</keyword>